<keyword evidence="4" id="KW-1185">Reference proteome</keyword>
<proteinExistence type="predicted"/>
<dbReference type="EnsemblProtists" id="EKX43866">
    <property type="protein sequence ID" value="EKX43866"/>
    <property type="gene ID" value="GUITHDRAFT_110316"/>
</dbReference>
<reference evidence="4" key="2">
    <citation type="submission" date="2012-11" db="EMBL/GenBank/DDBJ databases">
        <authorList>
            <person name="Kuo A."/>
            <person name="Curtis B.A."/>
            <person name="Tanifuji G."/>
            <person name="Burki F."/>
            <person name="Gruber A."/>
            <person name="Irimia M."/>
            <person name="Maruyama S."/>
            <person name="Arias M.C."/>
            <person name="Ball S.G."/>
            <person name="Gile G.H."/>
            <person name="Hirakawa Y."/>
            <person name="Hopkins J.F."/>
            <person name="Rensing S.A."/>
            <person name="Schmutz J."/>
            <person name="Symeonidi A."/>
            <person name="Elias M."/>
            <person name="Eveleigh R.J."/>
            <person name="Herman E.K."/>
            <person name="Klute M.J."/>
            <person name="Nakayama T."/>
            <person name="Obornik M."/>
            <person name="Reyes-Prieto A."/>
            <person name="Armbrust E.V."/>
            <person name="Aves S.J."/>
            <person name="Beiko R.G."/>
            <person name="Coutinho P."/>
            <person name="Dacks J.B."/>
            <person name="Durnford D.G."/>
            <person name="Fast N.M."/>
            <person name="Green B.R."/>
            <person name="Grisdale C."/>
            <person name="Hempe F."/>
            <person name="Henrissat B."/>
            <person name="Hoppner M.P."/>
            <person name="Ishida K.-I."/>
            <person name="Kim E."/>
            <person name="Koreny L."/>
            <person name="Kroth P.G."/>
            <person name="Liu Y."/>
            <person name="Malik S.-B."/>
            <person name="Maier U.G."/>
            <person name="McRose D."/>
            <person name="Mock T."/>
            <person name="Neilson J.A."/>
            <person name="Onodera N.T."/>
            <person name="Poole A.M."/>
            <person name="Pritham E.J."/>
            <person name="Richards T.A."/>
            <person name="Rocap G."/>
            <person name="Roy S.W."/>
            <person name="Sarai C."/>
            <person name="Schaack S."/>
            <person name="Shirato S."/>
            <person name="Slamovits C.H."/>
            <person name="Spencer D.F."/>
            <person name="Suzuki S."/>
            <person name="Worden A.Z."/>
            <person name="Zauner S."/>
            <person name="Barry K."/>
            <person name="Bell C."/>
            <person name="Bharti A.K."/>
            <person name="Crow J.A."/>
            <person name="Grimwood J."/>
            <person name="Kramer R."/>
            <person name="Lindquist E."/>
            <person name="Lucas S."/>
            <person name="Salamov A."/>
            <person name="McFadden G.I."/>
            <person name="Lane C.E."/>
            <person name="Keeling P.J."/>
            <person name="Gray M.W."/>
            <person name="Grigoriev I.V."/>
            <person name="Archibald J.M."/>
        </authorList>
    </citation>
    <scope>NUCLEOTIDE SEQUENCE</scope>
    <source>
        <strain evidence="4">CCMP2712</strain>
    </source>
</reference>
<dbReference type="Gene3D" id="2.60.120.200">
    <property type="match status" value="1"/>
</dbReference>
<reference evidence="2 4" key="1">
    <citation type="journal article" date="2012" name="Nature">
        <title>Algal genomes reveal evolutionary mosaicism and the fate of nucleomorphs.</title>
        <authorList>
            <consortium name="DOE Joint Genome Institute"/>
            <person name="Curtis B.A."/>
            <person name="Tanifuji G."/>
            <person name="Burki F."/>
            <person name="Gruber A."/>
            <person name="Irimia M."/>
            <person name="Maruyama S."/>
            <person name="Arias M.C."/>
            <person name="Ball S.G."/>
            <person name="Gile G.H."/>
            <person name="Hirakawa Y."/>
            <person name="Hopkins J.F."/>
            <person name="Kuo A."/>
            <person name="Rensing S.A."/>
            <person name="Schmutz J."/>
            <person name="Symeonidi A."/>
            <person name="Elias M."/>
            <person name="Eveleigh R.J."/>
            <person name="Herman E.K."/>
            <person name="Klute M.J."/>
            <person name="Nakayama T."/>
            <person name="Obornik M."/>
            <person name="Reyes-Prieto A."/>
            <person name="Armbrust E.V."/>
            <person name="Aves S.J."/>
            <person name="Beiko R.G."/>
            <person name="Coutinho P."/>
            <person name="Dacks J.B."/>
            <person name="Durnford D.G."/>
            <person name="Fast N.M."/>
            <person name="Green B.R."/>
            <person name="Grisdale C.J."/>
            <person name="Hempel F."/>
            <person name="Henrissat B."/>
            <person name="Hoppner M.P."/>
            <person name="Ishida K."/>
            <person name="Kim E."/>
            <person name="Koreny L."/>
            <person name="Kroth P.G."/>
            <person name="Liu Y."/>
            <person name="Malik S.B."/>
            <person name="Maier U.G."/>
            <person name="McRose D."/>
            <person name="Mock T."/>
            <person name="Neilson J.A."/>
            <person name="Onodera N.T."/>
            <person name="Poole A.M."/>
            <person name="Pritham E.J."/>
            <person name="Richards T.A."/>
            <person name="Rocap G."/>
            <person name="Roy S.W."/>
            <person name="Sarai C."/>
            <person name="Schaack S."/>
            <person name="Shirato S."/>
            <person name="Slamovits C.H."/>
            <person name="Spencer D.F."/>
            <person name="Suzuki S."/>
            <person name="Worden A.Z."/>
            <person name="Zauner S."/>
            <person name="Barry K."/>
            <person name="Bell C."/>
            <person name="Bharti A.K."/>
            <person name="Crow J.A."/>
            <person name="Grimwood J."/>
            <person name="Kramer R."/>
            <person name="Lindquist E."/>
            <person name="Lucas S."/>
            <person name="Salamov A."/>
            <person name="McFadden G.I."/>
            <person name="Lane C.E."/>
            <person name="Keeling P.J."/>
            <person name="Gray M.W."/>
            <person name="Grigoriev I.V."/>
            <person name="Archibald J.M."/>
        </authorList>
    </citation>
    <scope>NUCLEOTIDE SEQUENCE</scope>
    <source>
        <strain evidence="2 4">CCMP2712</strain>
    </source>
</reference>
<dbReference type="KEGG" id="gtt:GUITHDRAFT_110316"/>
<dbReference type="GeneID" id="17300450"/>
<evidence type="ECO:0000313" key="2">
    <source>
        <dbReference type="EMBL" id="EKX43866.1"/>
    </source>
</evidence>
<name>L1J5U0_GUITC</name>
<sequence>MRKVRELWRQHNTYRRCKKLWEEYQAVMGDVSVSLKCAKLSDFLDSFQLAYKELQNKEHGPDLDNFFGDCSDILIALLDLVDRQGTVKDQADGGEAMVTEVVHKALECAEMIIHDEKYRNLVAESLPVLSQILSLLDSVQGSEKKQLALKILTRIGSDVKSKLNIGRLDGFKKVVQLMLDGEGELEKEALKTLKHFLDVQNDQAHGEVPAQLVSAVQAANQRSKKLGLNLSLRPPVLWEGAKVLISQVVQSSPSQDEAQAEVNNDFQFPIPRKVVAGCFEEIELMCSALDDDSSMNEYLTHSDGVETLAKSRGKCSDAGPRQDEMIKELLCIQGALKTLVDKMRDTVSVSKIELFEAVSKLLMQNAHNQREFRAIQGYSILHGIFSSVDDYSLPSGKRFLESMFHLLISVCLDGNINGRVGNLDALELLFELVSGSNLDMPVRMRAAEGVSEILLANPHNVACVHKVNGFKHLLKSFLSSSASPPQEGTETSQDAEKFQNVVLELLSFCAVLIGEYETSIIEDILRCAVCSPNIPMASRVKLLGAARDLVMDRRCRKQSSANLKGVVGDLITWAQEALRETMRAKEKGTGGTREDSEGKVADAHEDKEGRGSKRWEGGEKEVAMVFLRCCFSGMEENSSCTMALVELLAHIAAGSAKVAEGQTSFHNGSQRCCMSADIVAMLGQMYMASQADKLSSLLLLTMLEIVKDCHDGIRKIVDLLENKRYSVIKRNKVSSSTYSIFLLLSPSSLMLFISSLSSPSLPPSPSFSSEVFEKLLCAMRRSLKQQEDGWKEVALRFKDEGLVSCLLLDIESAGPSLAHSALTVLSSLLLNRDSLKLFLDNKVGLRNFAKIVVESSLKKDEVAVESLLQIASERSTSPFIVYPDAYDNTFTENSDALLLSYRSPSLRSASSRNTFVELNSDLCMEGLELELSSKSSEPHESSEDDFSLRSKDAAWMLLHVLLHAEPRAQEVALDFLCRSVASRPGNAQQLANVNAIIVILTRLKDEDLPAASSWVRLTGAIGSYSISAEEAKLLFKLASHAGMEEGTSSMEERRRRTRLQAMQVIETVSARVAPPAFFNLDGRQGCVRSPLIDRKLPKPSSGYSVAFWVRVLKFTEEESLILRWAAGSSASLELYWQKLGAQDDRSRCIGVRTCMGTGNTSPGPAGGGGGAAAAAARSEGFGFNAFNASSFLPDGCWHLVVFSQINRTISLYLDGSFVQSCSFTVYPFVSSAGGKEKPSMRAEVLGAGLEGQVSPLLVTDGILSSSSISLMFAGGPLGGDQLGMEGGEVKALMTVHPRACSRRGVIGEVLGSVLDTQTRSGKKLADLLEDVVDKISVSKDRGHSTSAKILCYVVHQQLGRGGDQGPVMSLLLHLSSKEVGGKTLRDPEVSLLLVDLIPSSSSDIQRDLLRVLEDSFMSSSSSRTMWMSYPLLGTSRLLYFLDALPPSFWTISISLMQQLAPLWTVNDVSEIMQAVIGRMHLPHLSQVNNDLMLLLLTLSSSSVVPLDYLRAAGGFQLGFCLLSSEDESLRCRGVDVLALLLSSPKDCKLFLKSCGFELMLEHATSALLRKAAAESRAEKEPVLLPNFYLLQVLLNLLPALEEEDASLDVCKRVLLLLDDPFSSVKFLLSGGLDCCRRILMRLEEEGRAGRGRGDQWERTQRELRETIGRVAGSMAWHGLWQDVKVLNVKELIRNDLLYLPVLEEILQRLEENAEISPAQTPNVNAVLKSLERIFRRLVESSSSLSSPSSSSSSSSSSSPALPLRVVRILNRVANRNSNQIRTMMLEVGLLDLRDKLIIHCLQAPLSSSGAAMLMQGFSFEWVAEKASFREGCGLELLLRLFHSFPQEQDLQVAMILVFRNVLGQVEENRRIILKAIEDAEVAERFLPSRHVRQSGSMDLDREEEGMEEGGEGADDVKEILKFLDWYQQDAQRQRREIVAIRLERICRAAESAKLKMVEKAAGKNGKYRKQTRERDLKLATAVHSALPQQDDKTRAKIRQSTSAHEQKMREIQESLQLKLSSGERAWKELNAASSPAMRPCDVTEGP</sequence>
<feature type="region of interest" description="Disordered" evidence="1">
    <location>
        <begin position="583"/>
        <end position="614"/>
    </location>
</feature>
<dbReference type="OrthoDB" id="18181at2759"/>
<evidence type="ECO:0000256" key="1">
    <source>
        <dbReference type="SAM" id="MobiDB-lite"/>
    </source>
</evidence>
<dbReference type="RefSeq" id="XP_005830846.1">
    <property type="nucleotide sequence ID" value="XM_005830789.1"/>
</dbReference>
<organism evidence="2">
    <name type="scientific">Guillardia theta (strain CCMP2712)</name>
    <name type="common">Cryptophyte</name>
    <dbReference type="NCBI Taxonomy" id="905079"/>
    <lineage>
        <taxon>Eukaryota</taxon>
        <taxon>Cryptophyceae</taxon>
        <taxon>Pyrenomonadales</taxon>
        <taxon>Geminigeraceae</taxon>
        <taxon>Guillardia</taxon>
    </lineage>
</organism>
<gene>
    <name evidence="2" type="ORF">GUITHDRAFT_110316</name>
</gene>
<dbReference type="PANTHER" id="PTHR13743">
    <property type="entry name" value="BEIGE/BEACH-RELATED"/>
    <property type="match status" value="1"/>
</dbReference>
<feature type="region of interest" description="Disordered" evidence="1">
    <location>
        <begin position="1982"/>
        <end position="2014"/>
    </location>
</feature>
<dbReference type="InterPro" id="IPR011989">
    <property type="entry name" value="ARM-like"/>
</dbReference>
<protein>
    <submittedName>
        <fullName evidence="2 3">Uncharacterized protein</fullName>
    </submittedName>
</protein>
<evidence type="ECO:0000313" key="4">
    <source>
        <dbReference type="Proteomes" id="UP000011087"/>
    </source>
</evidence>
<dbReference type="InterPro" id="IPR016024">
    <property type="entry name" value="ARM-type_fold"/>
</dbReference>
<dbReference type="Gene3D" id="1.25.10.10">
    <property type="entry name" value="Leucine-rich Repeat Variant"/>
    <property type="match status" value="1"/>
</dbReference>
<dbReference type="InterPro" id="IPR013320">
    <property type="entry name" value="ConA-like_dom_sf"/>
</dbReference>
<dbReference type="eggNOG" id="ENOG502QS1U">
    <property type="taxonomic scope" value="Eukaryota"/>
</dbReference>
<dbReference type="PANTHER" id="PTHR13743:SF123">
    <property type="entry name" value="PROTEIN FAN"/>
    <property type="match status" value="1"/>
</dbReference>
<dbReference type="OMA" id="TWELICH"/>
<dbReference type="SUPFAM" id="SSF49899">
    <property type="entry name" value="Concanavalin A-like lectins/glucanases"/>
    <property type="match status" value="1"/>
</dbReference>
<dbReference type="InterPro" id="IPR050865">
    <property type="entry name" value="BEACH_Domain"/>
</dbReference>
<reference evidence="3" key="3">
    <citation type="submission" date="2016-03" db="UniProtKB">
        <authorList>
            <consortium name="EnsemblProtists"/>
        </authorList>
    </citation>
    <scope>IDENTIFICATION</scope>
</reference>
<dbReference type="SUPFAM" id="SSF48371">
    <property type="entry name" value="ARM repeat"/>
    <property type="match status" value="2"/>
</dbReference>
<dbReference type="Proteomes" id="UP000011087">
    <property type="component" value="Unassembled WGS sequence"/>
</dbReference>
<dbReference type="PaxDb" id="55529-EKX43866"/>
<accession>L1J5U0</accession>
<dbReference type="EMBL" id="JH993008">
    <property type="protein sequence ID" value="EKX43866.1"/>
    <property type="molecule type" value="Genomic_DNA"/>
</dbReference>
<feature type="region of interest" description="Disordered" evidence="1">
    <location>
        <begin position="2026"/>
        <end position="2046"/>
    </location>
</feature>
<dbReference type="HOGENOM" id="CLU_232136_0_0_1"/>
<evidence type="ECO:0000313" key="3">
    <source>
        <dbReference type="EnsemblProtists" id="EKX43866"/>
    </source>
</evidence>